<dbReference type="SUPFAM" id="SSF57701">
    <property type="entry name" value="Zn2/Cys6 DNA-binding domain"/>
    <property type="match status" value="1"/>
</dbReference>
<organism evidence="8 9">
    <name type="scientific">Aspergillus tamarii</name>
    <dbReference type="NCBI Taxonomy" id="41984"/>
    <lineage>
        <taxon>Eukaryota</taxon>
        <taxon>Fungi</taxon>
        <taxon>Dikarya</taxon>
        <taxon>Ascomycota</taxon>
        <taxon>Pezizomycotina</taxon>
        <taxon>Eurotiomycetes</taxon>
        <taxon>Eurotiomycetidae</taxon>
        <taxon>Eurotiales</taxon>
        <taxon>Aspergillaceae</taxon>
        <taxon>Aspergillus</taxon>
        <taxon>Aspergillus subgen. Circumdati</taxon>
    </lineage>
</organism>
<sequence length="584" mass="66628">MDSQSDPHRQPSPPPSPRSSEGRRAPRSRSGCWTCRIKKVKCDEGRPHCRRCLRLKLLCDYTPRRKTVKIGRQIVQSQRRRPAADTAGTDTAPQTSPTSDWFQSLLRQDEARSISTFRMPVPATSTSSVALTASDHEAIRYFRTTFAQLHHTKNPDYSLYSIMFKVAEVDAVVMHMVLAVGGREMEFQRSLHSRHELGLGAGSALWHYSHALKLMADAIGNESSNRFNFDSIYTALYLMLFYEQKYGDDKCAGLVHHLNGAAQILQQQYSDKIHLVPPIARAHQQWTLSFHAHGLAPNEHLSLYAARLLMWMVNFDTSAASYGLDSQLHATLYQLMSSTTVDGQANHYIQPLEKFEQLHHYSSPLYRIVWGDDYPQTELLDDIENRNVFFLEGACVQLRFMVAQLAKHQDGEAEAATRWASDVELSIENTRNKFGDLIDVAAGLSVSTDNSHRLVANLRRVVPLFYAVVLYFLRIRSGLSESLASQQVDSLRHIMNLAFQAHKYDGEKAMVRIAWPLFMVALETNDHLHREWVLSRFRAIRQFGLNFQRAYQFLVHVDDLQSKSGERVDVRGVFQSRDFGLFVL</sequence>
<feature type="region of interest" description="Disordered" evidence="6">
    <location>
        <begin position="70"/>
        <end position="101"/>
    </location>
</feature>
<dbReference type="PANTHER" id="PTHR37534">
    <property type="entry name" value="TRANSCRIPTIONAL ACTIVATOR PROTEIN UGA3"/>
    <property type="match status" value="1"/>
</dbReference>
<evidence type="ECO:0000256" key="2">
    <source>
        <dbReference type="ARBA" id="ARBA00023015"/>
    </source>
</evidence>
<evidence type="ECO:0000259" key="7">
    <source>
        <dbReference type="PROSITE" id="PS50048"/>
    </source>
</evidence>
<evidence type="ECO:0000256" key="5">
    <source>
        <dbReference type="ARBA" id="ARBA00023242"/>
    </source>
</evidence>
<dbReference type="PROSITE" id="PS50048">
    <property type="entry name" value="ZN2_CY6_FUNGAL_2"/>
    <property type="match status" value="1"/>
</dbReference>
<dbReference type="PROSITE" id="PS00463">
    <property type="entry name" value="ZN2_CY6_FUNGAL_1"/>
    <property type="match status" value="1"/>
</dbReference>
<dbReference type="GO" id="GO:0008270">
    <property type="term" value="F:zinc ion binding"/>
    <property type="evidence" value="ECO:0007669"/>
    <property type="project" value="InterPro"/>
</dbReference>
<reference evidence="8 9" key="1">
    <citation type="submission" date="2019-04" db="EMBL/GenBank/DDBJ databases">
        <title>Friends and foes A comparative genomics study of 23 Aspergillus species from section Flavi.</title>
        <authorList>
            <consortium name="DOE Joint Genome Institute"/>
            <person name="Kjaerbolling I."/>
            <person name="Vesth T."/>
            <person name="Frisvad J.C."/>
            <person name="Nybo J.L."/>
            <person name="Theobald S."/>
            <person name="Kildgaard S."/>
            <person name="Isbrandt T."/>
            <person name="Kuo A."/>
            <person name="Sato A."/>
            <person name="Lyhne E.K."/>
            <person name="Kogle M.E."/>
            <person name="Wiebenga A."/>
            <person name="Kun R.S."/>
            <person name="Lubbers R.J."/>
            <person name="Makela M.R."/>
            <person name="Barry K."/>
            <person name="Chovatia M."/>
            <person name="Clum A."/>
            <person name="Daum C."/>
            <person name="Haridas S."/>
            <person name="He G."/>
            <person name="LaButti K."/>
            <person name="Lipzen A."/>
            <person name="Mondo S."/>
            <person name="Riley R."/>
            <person name="Salamov A."/>
            <person name="Simmons B.A."/>
            <person name="Magnuson J.K."/>
            <person name="Henrissat B."/>
            <person name="Mortensen U.H."/>
            <person name="Larsen T.O."/>
            <person name="Devries R.P."/>
            <person name="Grigoriev I.V."/>
            <person name="Machida M."/>
            <person name="Baker S.E."/>
            <person name="Andersen M.R."/>
        </authorList>
    </citation>
    <scope>NUCLEOTIDE SEQUENCE [LARGE SCALE GENOMIC DNA]</scope>
    <source>
        <strain evidence="8 9">CBS 117626</strain>
    </source>
</reference>
<dbReference type="CDD" id="cd00067">
    <property type="entry name" value="GAL4"/>
    <property type="match status" value="1"/>
</dbReference>
<keyword evidence="2" id="KW-0805">Transcription regulation</keyword>
<accession>A0A5N6VBY9</accession>
<dbReference type="SMART" id="SM00066">
    <property type="entry name" value="GAL4"/>
    <property type="match status" value="1"/>
</dbReference>
<protein>
    <recommendedName>
        <fullName evidence="7">Zn(2)-C6 fungal-type domain-containing protein</fullName>
    </recommendedName>
</protein>
<evidence type="ECO:0000256" key="3">
    <source>
        <dbReference type="ARBA" id="ARBA00023125"/>
    </source>
</evidence>
<gene>
    <name evidence="8" type="ORF">BDV40DRAFT_294378</name>
</gene>
<dbReference type="GO" id="GO:0045944">
    <property type="term" value="P:positive regulation of transcription by RNA polymerase II"/>
    <property type="evidence" value="ECO:0007669"/>
    <property type="project" value="TreeGrafter"/>
</dbReference>
<evidence type="ECO:0000313" key="9">
    <source>
        <dbReference type="Proteomes" id="UP000326950"/>
    </source>
</evidence>
<keyword evidence="9" id="KW-1185">Reference proteome</keyword>
<dbReference type="GO" id="GO:0000981">
    <property type="term" value="F:DNA-binding transcription factor activity, RNA polymerase II-specific"/>
    <property type="evidence" value="ECO:0007669"/>
    <property type="project" value="InterPro"/>
</dbReference>
<keyword evidence="3" id="KW-0238">DNA-binding</keyword>
<keyword evidence="5" id="KW-0539">Nucleus</keyword>
<keyword evidence="4" id="KW-0804">Transcription</keyword>
<dbReference type="Proteomes" id="UP000326950">
    <property type="component" value="Unassembled WGS sequence"/>
</dbReference>
<name>A0A5N6VBY9_ASPTM</name>
<dbReference type="InterPro" id="IPR036864">
    <property type="entry name" value="Zn2-C6_fun-type_DNA-bd_sf"/>
</dbReference>
<evidence type="ECO:0000313" key="8">
    <source>
        <dbReference type="EMBL" id="KAE8168424.1"/>
    </source>
</evidence>
<feature type="compositionally biased region" description="Low complexity" evidence="6">
    <location>
        <begin position="84"/>
        <end position="95"/>
    </location>
</feature>
<proteinExistence type="predicted"/>
<dbReference type="EMBL" id="ML738585">
    <property type="protein sequence ID" value="KAE8168424.1"/>
    <property type="molecule type" value="Genomic_DNA"/>
</dbReference>
<dbReference type="Gene3D" id="4.10.240.10">
    <property type="entry name" value="Zn(2)-C6 fungal-type DNA-binding domain"/>
    <property type="match status" value="1"/>
</dbReference>
<dbReference type="GO" id="GO:0000976">
    <property type="term" value="F:transcription cis-regulatory region binding"/>
    <property type="evidence" value="ECO:0007669"/>
    <property type="project" value="TreeGrafter"/>
</dbReference>
<evidence type="ECO:0000256" key="6">
    <source>
        <dbReference type="SAM" id="MobiDB-lite"/>
    </source>
</evidence>
<dbReference type="InterPro" id="IPR001138">
    <property type="entry name" value="Zn2Cys6_DnaBD"/>
</dbReference>
<feature type="region of interest" description="Disordered" evidence="6">
    <location>
        <begin position="1"/>
        <end position="28"/>
    </location>
</feature>
<dbReference type="Pfam" id="PF00172">
    <property type="entry name" value="Zn_clus"/>
    <property type="match status" value="1"/>
</dbReference>
<dbReference type="Pfam" id="PF11951">
    <property type="entry name" value="Fungal_trans_2"/>
    <property type="match status" value="2"/>
</dbReference>
<dbReference type="OrthoDB" id="4356994at2759"/>
<dbReference type="GO" id="GO:0005634">
    <property type="term" value="C:nucleus"/>
    <property type="evidence" value="ECO:0007669"/>
    <property type="project" value="UniProtKB-SubCell"/>
</dbReference>
<dbReference type="PANTHER" id="PTHR37534:SF49">
    <property type="entry name" value="LYSINE BIOSYNTHESIS REGULATORY PROTEIN LYS14"/>
    <property type="match status" value="1"/>
</dbReference>
<evidence type="ECO:0000256" key="1">
    <source>
        <dbReference type="ARBA" id="ARBA00004123"/>
    </source>
</evidence>
<feature type="domain" description="Zn(2)-C6 fungal-type" evidence="7">
    <location>
        <begin position="31"/>
        <end position="61"/>
    </location>
</feature>
<dbReference type="InterPro" id="IPR021858">
    <property type="entry name" value="Fun_TF"/>
</dbReference>
<evidence type="ECO:0000256" key="4">
    <source>
        <dbReference type="ARBA" id="ARBA00023163"/>
    </source>
</evidence>
<dbReference type="AlphaFoldDB" id="A0A5N6VBY9"/>
<comment type="subcellular location">
    <subcellularLocation>
        <location evidence="1">Nucleus</location>
    </subcellularLocation>
</comment>